<dbReference type="EMBL" id="UINC01224133">
    <property type="protein sequence ID" value="SVE53623.1"/>
    <property type="molecule type" value="Genomic_DNA"/>
</dbReference>
<organism evidence="1">
    <name type="scientific">marine metagenome</name>
    <dbReference type="NCBI Taxonomy" id="408172"/>
    <lineage>
        <taxon>unclassified sequences</taxon>
        <taxon>metagenomes</taxon>
        <taxon>ecological metagenomes</taxon>
    </lineage>
</organism>
<proteinExistence type="predicted"/>
<accession>A0A383EB49</accession>
<sequence>TIGSFGLRGAEVLKYRVDHQEPVYDDSGKPRADFFTKPA</sequence>
<feature type="non-terminal residue" evidence="1">
    <location>
        <position position="1"/>
    </location>
</feature>
<reference evidence="1" key="1">
    <citation type="submission" date="2018-05" db="EMBL/GenBank/DDBJ databases">
        <authorList>
            <person name="Lanie J.A."/>
            <person name="Ng W.-L."/>
            <person name="Kazmierczak K.M."/>
            <person name="Andrzejewski T.M."/>
            <person name="Davidsen T.M."/>
            <person name="Wayne K.J."/>
            <person name="Tettelin H."/>
            <person name="Glass J.I."/>
            <person name="Rusch D."/>
            <person name="Podicherti R."/>
            <person name="Tsui H.-C.T."/>
            <person name="Winkler M.E."/>
        </authorList>
    </citation>
    <scope>NUCLEOTIDE SEQUENCE</scope>
</reference>
<evidence type="ECO:0000313" key="1">
    <source>
        <dbReference type="EMBL" id="SVE53623.1"/>
    </source>
</evidence>
<name>A0A383EB49_9ZZZZ</name>
<dbReference type="AlphaFoldDB" id="A0A383EB49"/>
<gene>
    <name evidence="1" type="ORF">METZ01_LOCUS506477</name>
</gene>
<protein>
    <submittedName>
        <fullName evidence="1">Uncharacterized protein</fullName>
    </submittedName>
</protein>